<dbReference type="PANTHER" id="PTHR42978:SF7">
    <property type="entry name" value="METALLO-HYDROLASE RV2300C-RELATED"/>
    <property type="match status" value="1"/>
</dbReference>
<keyword evidence="8" id="KW-1185">Reference proteome</keyword>
<evidence type="ECO:0000256" key="3">
    <source>
        <dbReference type="ARBA" id="ARBA00022723"/>
    </source>
</evidence>
<sequence length="267" mass="29318">MIDGLRPDRSGEWRVYAVRYASRTSLRSTHFHYADERGHEPHPTAYYVWLALSDTETVLVDAGLAPATASRMKGLDYVGSPVDLIGELGISPGDIDVCVLTHLHYDHTGVVADLPSARYVVQQKELDYWNGPWATRVGQERWLHSRSDIDHVTGSPRLDIVDGDRELAPGLSVHAVGGHTAGMQVVSVHTERGTLVLASDASHFYENIESDSPFAILHCLPDMFGAFDRIKELADSPEHVVPGHDPLVAQRCAAVDPDLHPHISVLG</sequence>
<evidence type="ECO:0000313" key="8">
    <source>
        <dbReference type="Proteomes" id="UP000076038"/>
    </source>
</evidence>
<evidence type="ECO:0000259" key="6">
    <source>
        <dbReference type="SMART" id="SM00849"/>
    </source>
</evidence>
<keyword evidence="3" id="KW-0479">Metal-binding</keyword>
<protein>
    <submittedName>
        <fullName evidence="7">N-acyl homoserine lactonase</fullName>
        <ecNumber evidence="7">3.1.1.81</ecNumber>
    </submittedName>
</protein>
<name>A0A143QTC1_RHOFA</name>
<keyword evidence="4 7" id="KW-0378">Hydrolase</keyword>
<evidence type="ECO:0000256" key="1">
    <source>
        <dbReference type="ARBA" id="ARBA00001947"/>
    </source>
</evidence>
<keyword evidence="5" id="KW-0862">Zinc</keyword>
<dbReference type="RefSeq" id="WP_032406767.1">
    <property type="nucleotide sequence ID" value="NZ_CP015220.1"/>
</dbReference>
<evidence type="ECO:0000256" key="4">
    <source>
        <dbReference type="ARBA" id="ARBA00022801"/>
    </source>
</evidence>
<reference evidence="8" key="2">
    <citation type="submission" date="2016-04" db="EMBL/GenBank/DDBJ databases">
        <title>Complete Genome and Plasmid Sequences for Rhodococcus fascians D188 and Draft Sequences for Rhodococcus spp. Isolates PBTS 1 and PBTS 2.</title>
        <authorList>
            <person name="Stamer R."/>
            <person name="Vereecke D."/>
            <person name="Zhang Y."/>
            <person name="Schilkey F."/>
            <person name="Devitt N."/>
            <person name="Randall J."/>
        </authorList>
    </citation>
    <scope>NUCLEOTIDE SEQUENCE [LARGE SCALE GENOMIC DNA]</scope>
    <source>
        <strain evidence="8">PBTS2</strain>
    </source>
</reference>
<dbReference type="InterPro" id="IPR001279">
    <property type="entry name" value="Metallo-B-lactamas"/>
</dbReference>
<dbReference type="Gene3D" id="3.60.15.10">
    <property type="entry name" value="Ribonuclease Z/Hydroxyacylglutathione hydrolase-like"/>
    <property type="match status" value="1"/>
</dbReference>
<accession>A0A143QTC1</accession>
<proteinExistence type="inferred from homology"/>
<dbReference type="SUPFAM" id="SSF56281">
    <property type="entry name" value="Metallo-hydrolase/oxidoreductase"/>
    <property type="match status" value="1"/>
</dbReference>
<dbReference type="EC" id="3.1.1.81" evidence="7"/>
<organism evidence="7 8">
    <name type="scientific">Rhodococcoides fascians</name>
    <name type="common">Rhodococcus fascians</name>
    <dbReference type="NCBI Taxonomy" id="1828"/>
    <lineage>
        <taxon>Bacteria</taxon>
        <taxon>Bacillati</taxon>
        <taxon>Actinomycetota</taxon>
        <taxon>Actinomycetes</taxon>
        <taxon>Mycobacteriales</taxon>
        <taxon>Nocardiaceae</taxon>
        <taxon>Rhodococcoides</taxon>
    </lineage>
</organism>
<reference evidence="7 8" key="1">
    <citation type="journal article" date="2016" name="Genome Announc.">
        <title>Complete Genome and Plasmid Sequences for Rhodococcus fascians D188 and Draft Sequences for Rhodococcus Isolates PBTS 1 and PBTS 2.</title>
        <authorList>
            <person name="Stamler R.A."/>
            <person name="Vereecke D."/>
            <person name="Zhang Y."/>
            <person name="Schilkey F."/>
            <person name="Devitt N."/>
            <person name="Randall J.J."/>
        </authorList>
    </citation>
    <scope>NUCLEOTIDE SEQUENCE [LARGE SCALE GENOMIC DNA]</scope>
    <source>
        <strain evidence="7 8">PBTS2</strain>
    </source>
</reference>
<dbReference type="GO" id="GO:0046872">
    <property type="term" value="F:metal ion binding"/>
    <property type="evidence" value="ECO:0007669"/>
    <property type="project" value="UniProtKB-KW"/>
</dbReference>
<comment type="similarity">
    <text evidence="2">Belongs to the metallo-beta-lactamase superfamily.</text>
</comment>
<dbReference type="AlphaFoldDB" id="A0A143QTC1"/>
<evidence type="ECO:0000313" key="7">
    <source>
        <dbReference type="EMBL" id="AMY25802.1"/>
    </source>
</evidence>
<dbReference type="GO" id="GO:0102007">
    <property type="term" value="F:acyl-L-homoserine-lactone lactonohydrolase activity"/>
    <property type="evidence" value="ECO:0007669"/>
    <property type="project" value="UniProtKB-EC"/>
</dbReference>
<comment type="cofactor">
    <cofactor evidence="1">
        <name>Zn(2+)</name>
        <dbReference type="ChEBI" id="CHEBI:29105"/>
    </cofactor>
</comment>
<dbReference type="Pfam" id="PF00753">
    <property type="entry name" value="Lactamase_B"/>
    <property type="match status" value="1"/>
</dbReference>
<evidence type="ECO:0000256" key="5">
    <source>
        <dbReference type="ARBA" id="ARBA00022833"/>
    </source>
</evidence>
<dbReference type="PANTHER" id="PTHR42978">
    <property type="entry name" value="QUORUM-QUENCHING LACTONASE YTNP-RELATED-RELATED"/>
    <property type="match status" value="1"/>
</dbReference>
<dbReference type="Proteomes" id="UP000076038">
    <property type="component" value="Chromosome"/>
</dbReference>
<dbReference type="SMART" id="SM00849">
    <property type="entry name" value="Lactamase_B"/>
    <property type="match status" value="1"/>
</dbReference>
<dbReference type="OrthoDB" id="3196337at2"/>
<dbReference type="PATRIC" id="fig|1653479.3.peg.4586"/>
<dbReference type="InterPro" id="IPR051013">
    <property type="entry name" value="MBL_superfamily_lactonases"/>
</dbReference>
<dbReference type="KEGG" id="rhs:A3Q41_04529"/>
<dbReference type="EMBL" id="CP015220">
    <property type="protein sequence ID" value="AMY25802.1"/>
    <property type="molecule type" value="Genomic_DNA"/>
</dbReference>
<gene>
    <name evidence="7" type="primary">aiiA_2</name>
    <name evidence="7" type="ORF">A3Q41_04529</name>
</gene>
<feature type="domain" description="Metallo-beta-lactamase" evidence="6">
    <location>
        <begin position="45"/>
        <end position="244"/>
    </location>
</feature>
<dbReference type="CDD" id="cd07729">
    <property type="entry name" value="AHL_lactonase_MBL-fold"/>
    <property type="match status" value="1"/>
</dbReference>
<dbReference type="InterPro" id="IPR036866">
    <property type="entry name" value="RibonucZ/Hydroxyglut_hydro"/>
</dbReference>
<evidence type="ECO:0000256" key="2">
    <source>
        <dbReference type="ARBA" id="ARBA00007749"/>
    </source>
</evidence>